<dbReference type="Proteomes" id="UP000029507">
    <property type="component" value="Chromosome"/>
</dbReference>
<gene>
    <name evidence="2" type="ORF">PSTEL_26490</name>
</gene>
<dbReference type="STRING" id="169760.PSTEL_26490"/>
<organism evidence="2 3">
    <name type="scientific">Paenibacillus stellifer</name>
    <dbReference type="NCBI Taxonomy" id="169760"/>
    <lineage>
        <taxon>Bacteria</taxon>
        <taxon>Bacillati</taxon>
        <taxon>Bacillota</taxon>
        <taxon>Bacilli</taxon>
        <taxon>Bacillales</taxon>
        <taxon>Paenibacillaceae</taxon>
        <taxon>Paenibacillus</taxon>
    </lineage>
</organism>
<dbReference type="RefSeq" id="WP_038699717.1">
    <property type="nucleotide sequence ID" value="NZ_CP009286.1"/>
</dbReference>
<dbReference type="AlphaFoldDB" id="A0A089NB85"/>
<dbReference type="Gene3D" id="3.40.190.10">
    <property type="entry name" value="Periplasmic binding protein-like II"/>
    <property type="match status" value="1"/>
</dbReference>
<dbReference type="HOGENOM" id="CLU_1968403_0_0_9"/>
<dbReference type="EMBL" id="CP009286">
    <property type="protein sequence ID" value="AIQ66134.1"/>
    <property type="molecule type" value="Genomic_DNA"/>
</dbReference>
<sequence length="127" mass="14515">MRTCRWLESGFLIREDLREKYGMPELKTVADVEKFLYIVKEKEATVKPFVIDGRKADRLALIFNNNVNTSKDIDLETTVSMFYYSLSDKKSCRSLGCQIAESASGTGNKVLQGRHPVQEHCPRARKP</sequence>
<feature type="compositionally biased region" description="Basic and acidic residues" evidence="1">
    <location>
        <begin position="116"/>
        <end position="127"/>
    </location>
</feature>
<proteinExistence type="predicted"/>
<dbReference type="KEGG" id="pste:PSTEL_26490"/>
<dbReference type="OrthoDB" id="4349943at2"/>
<feature type="region of interest" description="Disordered" evidence="1">
    <location>
        <begin position="107"/>
        <end position="127"/>
    </location>
</feature>
<keyword evidence="3" id="KW-1185">Reference proteome</keyword>
<evidence type="ECO:0000313" key="3">
    <source>
        <dbReference type="Proteomes" id="UP000029507"/>
    </source>
</evidence>
<evidence type="ECO:0000256" key="1">
    <source>
        <dbReference type="SAM" id="MobiDB-lite"/>
    </source>
</evidence>
<name>A0A089NB85_9BACL</name>
<accession>A0A089NB85</accession>
<dbReference type="SUPFAM" id="SSF53850">
    <property type="entry name" value="Periplasmic binding protein-like II"/>
    <property type="match status" value="1"/>
</dbReference>
<protein>
    <submittedName>
        <fullName evidence="2">Uncharacterized protein</fullName>
    </submittedName>
</protein>
<reference evidence="2 3" key="1">
    <citation type="submission" date="2014-08" db="EMBL/GenBank/DDBJ databases">
        <title>Comparative genomics of the Paenibacillus odorifer group.</title>
        <authorList>
            <person name="den Bakker H.C."/>
            <person name="Tsai Y.-C."/>
            <person name="Martin N."/>
            <person name="Korlach J."/>
            <person name="Wiedmann M."/>
        </authorList>
    </citation>
    <scope>NUCLEOTIDE SEQUENCE [LARGE SCALE GENOMIC DNA]</scope>
    <source>
        <strain evidence="2 3">DSM 14472</strain>
    </source>
</reference>
<evidence type="ECO:0000313" key="2">
    <source>
        <dbReference type="EMBL" id="AIQ66134.1"/>
    </source>
</evidence>